<evidence type="ECO:0000259" key="1">
    <source>
        <dbReference type="Pfam" id="PF01609"/>
    </source>
</evidence>
<dbReference type="OrthoDB" id="7327264at2"/>
<feature type="non-terminal residue" evidence="2">
    <location>
        <position position="1"/>
    </location>
</feature>
<dbReference type="PANTHER" id="PTHR33258:SF1">
    <property type="entry name" value="TRANSPOSASE INSL FOR INSERTION SEQUENCE ELEMENT IS186A-RELATED"/>
    <property type="match status" value="1"/>
</dbReference>
<dbReference type="InterPro" id="IPR012337">
    <property type="entry name" value="RNaseH-like_sf"/>
</dbReference>
<dbReference type="AlphaFoldDB" id="A0A2H3KRG1"/>
<name>A0A2H3KRG1_9FLAO</name>
<dbReference type="GO" id="GO:0004803">
    <property type="term" value="F:transposase activity"/>
    <property type="evidence" value="ECO:0007669"/>
    <property type="project" value="InterPro"/>
</dbReference>
<dbReference type="Pfam" id="PF01609">
    <property type="entry name" value="DDE_Tnp_1"/>
    <property type="match status" value="1"/>
</dbReference>
<protein>
    <submittedName>
        <fullName evidence="2">Transposase</fullName>
    </submittedName>
</protein>
<dbReference type="EMBL" id="PCMW01000173">
    <property type="protein sequence ID" value="PDS21639.1"/>
    <property type="molecule type" value="Genomic_DNA"/>
</dbReference>
<accession>A0A2H3KRG1</accession>
<sequence length="174" mass="20591">RQVGLKYTIIEQNFNINETTGLRSDKTIELTIIKSKKLYPEKLRLVEFYDAEKDNLLVFMTNNFEVTALEVCNIYKNRWQIETFFKWIKQNLVIKKLWGYSQNAVKTHIWVVICTYLIVAYVKKKVKSGLSIYQVMQILSISAFDKTPISELLSDFQNNQNVNEQQYNIFDNLE</sequence>
<dbReference type="Proteomes" id="UP000220828">
    <property type="component" value="Unassembled WGS sequence"/>
</dbReference>
<dbReference type="InterPro" id="IPR002559">
    <property type="entry name" value="Transposase_11"/>
</dbReference>
<gene>
    <name evidence="2" type="ORF">B0A77_15400</name>
</gene>
<comment type="caution">
    <text evidence="2">The sequence shown here is derived from an EMBL/GenBank/DDBJ whole genome shotgun (WGS) entry which is preliminary data.</text>
</comment>
<dbReference type="PANTHER" id="PTHR33258">
    <property type="entry name" value="TRANSPOSASE INSL FOR INSERTION SEQUENCE ELEMENT IS186A-RELATED"/>
    <property type="match status" value="1"/>
</dbReference>
<evidence type="ECO:0000313" key="3">
    <source>
        <dbReference type="Proteomes" id="UP000220828"/>
    </source>
</evidence>
<dbReference type="GO" id="GO:0003677">
    <property type="term" value="F:DNA binding"/>
    <property type="evidence" value="ECO:0007669"/>
    <property type="project" value="InterPro"/>
</dbReference>
<dbReference type="Gene3D" id="3.90.350.10">
    <property type="entry name" value="Transposase Inhibitor Protein From Tn5, Chain A, domain 1"/>
    <property type="match status" value="1"/>
</dbReference>
<feature type="domain" description="Transposase IS4-like" evidence="1">
    <location>
        <begin position="34"/>
        <end position="118"/>
    </location>
</feature>
<dbReference type="RefSeq" id="WP_143394698.1">
    <property type="nucleotide sequence ID" value="NZ_PCMW01000173.1"/>
</dbReference>
<reference evidence="2 3" key="1">
    <citation type="submission" date="2017-09" db="EMBL/GenBank/DDBJ databases">
        <title>Whole genomes of Flavobacteriaceae.</title>
        <authorList>
            <person name="Stine C."/>
            <person name="Li C."/>
            <person name="Tadesse D."/>
        </authorList>
    </citation>
    <scope>NUCLEOTIDE SEQUENCE [LARGE SCALE GENOMIC DNA]</scope>
    <source>
        <strain evidence="2 3">ATCC 35036</strain>
    </source>
</reference>
<dbReference type="SUPFAM" id="SSF53098">
    <property type="entry name" value="Ribonuclease H-like"/>
    <property type="match status" value="1"/>
</dbReference>
<evidence type="ECO:0000313" key="2">
    <source>
        <dbReference type="EMBL" id="PDS21639.1"/>
    </source>
</evidence>
<organism evidence="2 3">
    <name type="scientific">Flavobacterium branchiophilum</name>
    <dbReference type="NCBI Taxonomy" id="55197"/>
    <lineage>
        <taxon>Bacteria</taxon>
        <taxon>Pseudomonadati</taxon>
        <taxon>Bacteroidota</taxon>
        <taxon>Flavobacteriia</taxon>
        <taxon>Flavobacteriales</taxon>
        <taxon>Flavobacteriaceae</taxon>
        <taxon>Flavobacterium</taxon>
    </lineage>
</organism>
<proteinExistence type="predicted"/>
<dbReference type="GO" id="GO:0006313">
    <property type="term" value="P:DNA transposition"/>
    <property type="evidence" value="ECO:0007669"/>
    <property type="project" value="InterPro"/>
</dbReference>